<dbReference type="PANTHER" id="PTHR43484">
    <property type="match status" value="1"/>
</dbReference>
<dbReference type="OrthoDB" id="274823at2"/>
<dbReference type="PANTHER" id="PTHR43484:SF1">
    <property type="entry name" value="FLAGELLAR MOTOR SWITCH PROTEIN FLIN"/>
    <property type="match status" value="1"/>
</dbReference>
<protein>
    <submittedName>
        <fullName evidence="3">Chemotaxis protein CheC</fullName>
    </submittedName>
</protein>
<dbReference type="Pfam" id="PF04509">
    <property type="entry name" value="CheC"/>
    <property type="match status" value="1"/>
</dbReference>
<feature type="domain" description="CheC-like protein" evidence="2">
    <location>
        <begin position="7"/>
        <end position="43"/>
    </location>
</feature>
<dbReference type="InterPro" id="IPR007597">
    <property type="entry name" value="CheC"/>
</dbReference>
<dbReference type="InterPro" id="IPR051469">
    <property type="entry name" value="FliN/MopA/SpaO"/>
</dbReference>
<evidence type="ECO:0000256" key="1">
    <source>
        <dbReference type="ARBA" id="ARBA00022500"/>
    </source>
</evidence>
<evidence type="ECO:0000313" key="4">
    <source>
        <dbReference type="Proteomes" id="UP000198623"/>
    </source>
</evidence>
<gene>
    <name evidence="3" type="ORF">SAMN05216175_101150</name>
</gene>
<name>A0A1I2LUN9_9GAMM</name>
<keyword evidence="1" id="KW-0145">Chemotaxis</keyword>
<evidence type="ECO:0000259" key="2">
    <source>
        <dbReference type="Pfam" id="PF04509"/>
    </source>
</evidence>
<reference evidence="4" key="1">
    <citation type="submission" date="2016-10" db="EMBL/GenBank/DDBJ databases">
        <authorList>
            <person name="Varghese N."/>
            <person name="Submissions S."/>
        </authorList>
    </citation>
    <scope>NUCLEOTIDE SEQUENCE [LARGE SCALE GENOMIC DNA]</scope>
    <source>
        <strain evidence="4">CGMCC 1.10971</strain>
    </source>
</reference>
<dbReference type="Gene3D" id="3.40.1550.10">
    <property type="entry name" value="CheC-like"/>
    <property type="match status" value="1"/>
</dbReference>
<dbReference type="AlphaFoldDB" id="A0A1I2LUN9"/>
<evidence type="ECO:0000313" key="3">
    <source>
        <dbReference type="EMBL" id="SFF80826.1"/>
    </source>
</evidence>
<dbReference type="InterPro" id="IPR028976">
    <property type="entry name" value="CheC-like_sf"/>
</dbReference>
<organism evidence="3 4">
    <name type="scientific">Neptunomonas qingdaonensis</name>
    <dbReference type="NCBI Taxonomy" id="1045558"/>
    <lineage>
        <taxon>Bacteria</taxon>
        <taxon>Pseudomonadati</taxon>
        <taxon>Pseudomonadota</taxon>
        <taxon>Gammaproteobacteria</taxon>
        <taxon>Oceanospirillales</taxon>
        <taxon>Oceanospirillaceae</taxon>
        <taxon>Neptunomonas</taxon>
    </lineage>
</organism>
<sequence>MSDMNALELDALQEIFNVGVGRAASSLSQLTNEPISMSVPVIHMLSPQGASEFLDPHHDRILTCISQTFSGSFSGNALLIFPSVNSLEIVRLMLGSEMPLEQLSEVEQDAMCEIGNIILNACFSTIGGMLSEHFCCQLPVLKAGYITDILNQTSPNKQVLIVQIQMGLEKHNIEGFLAFLLENQSEECLHQAIKQFLTKVEA</sequence>
<keyword evidence="4" id="KW-1185">Reference proteome</keyword>
<dbReference type="STRING" id="1045558.SAMN05216175_101150"/>
<dbReference type="CDD" id="cd17910">
    <property type="entry name" value="CheC_ClassII"/>
    <property type="match status" value="1"/>
</dbReference>
<dbReference type="EMBL" id="FOOU01000001">
    <property type="protein sequence ID" value="SFF80826.1"/>
    <property type="molecule type" value="Genomic_DNA"/>
</dbReference>
<dbReference type="GO" id="GO:0016787">
    <property type="term" value="F:hydrolase activity"/>
    <property type="evidence" value="ECO:0007669"/>
    <property type="project" value="InterPro"/>
</dbReference>
<proteinExistence type="predicted"/>
<dbReference type="SUPFAM" id="SSF103039">
    <property type="entry name" value="CheC-like"/>
    <property type="match status" value="1"/>
</dbReference>
<dbReference type="Proteomes" id="UP000198623">
    <property type="component" value="Unassembled WGS sequence"/>
</dbReference>
<accession>A0A1I2LUN9</accession>
<dbReference type="RefSeq" id="WP_090723122.1">
    <property type="nucleotide sequence ID" value="NZ_FOOU01000001.1"/>
</dbReference>
<dbReference type="GO" id="GO:0006935">
    <property type="term" value="P:chemotaxis"/>
    <property type="evidence" value="ECO:0007669"/>
    <property type="project" value="UniProtKB-KW"/>
</dbReference>